<name>A0A2I0KQ62_PUNGR</name>
<keyword evidence="3" id="KW-1185">Reference proteome</keyword>
<feature type="compositionally biased region" description="Polar residues" evidence="1">
    <location>
        <begin position="285"/>
        <end position="295"/>
    </location>
</feature>
<feature type="region of interest" description="Disordered" evidence="1">
    <location>
        <begin position="1"/>
        <end position="55"/>
    </location>
</feature>
<dbReference type="PANTHER" id="PTHR32108:SF9">
    <property type="entry name" value="REVERSE TRANSCRIPTASE RNASE H-LIKE DOMAIN-CONTAINING PROTEIN"/>
    <property type="match status" value="1"/>
</dbReference>
<dbReference type="PANTHER" id="PTHR32108">
    <property type="entry name" value="DNA-DIRECTED RNA POLYMERASE SUBUNIT ALPHA"/>
    <property type="match status" value="1"/>
</dbReference>
<dbReference type="EMBL" id="PGOL01000435">
    <property type="protein sequence ID" value="PKI70617.1"/>
    <property type="molecule type" value="Genomic_DNA"/>
</dbReference>
<feature type="compositionally biased region" description="Polar residues" evidence="1">
    <location>
        <begin position="83"/>
        <end position="95"/>
    </location>
</feature>
<feature type="compositionally biased region" description="Basic and acidic residues" evidence="1">
    <location>
        <begin position="228"/>
        <end position="240"/>
    </location>
</feature>
<reference evidence="2 3" key="1">
    <citation type="submission" date="2017-11" db="EMBL/GenBank/DDBJ databases">
        <title>De-novo sequencing of pomegranate (Punica granatum L.) genome.</title>
        <authorList>
            <person name="Akparov Z."/>
            <person name="Amiraslanov A."/>
            <person name="Hajiyeva S."/>
            <person name="Abbasov M."/>
            <person name="Kaur K."/>
            <person name="Hamwieh A."/>
            <person name="Solovyev V."/>
            <person name="Salamov A."/>
            <person name="Braich B."/>
            <person name="Kosarev P."/>
            <person name="Mahmoud A."/>
            <person name="Hajiyev E."/>
            <person name="Babayeva S."/>
            <person name="Izzatullayeva V."/>
            <person name="Mammadov A."/>
            <person name="Mammadov A."/>
            <person name="Sharifova S."/>
            <person name="Ojaghi J."/>
            <person name="Eynullazada K."/>
            <person name="Bayramov B."/>
            <person name="Abdulazimova A."/>
            <person name="Shahmuradov I."/>
        </authorList>
    </citation>
    <scope>NUCLEOTIDE SEQUENCE [LARGE SCALE GENOMIC DNA]</scope>
    <source>
        <strain evidence="3">cv. AG2017</strain>
        <tissue evidence="2">Leaf</tissue>
    </source>
</reference>
<evidence type="ECO:0000313" key="3">
    <source>
        <dbReference type="Proteomes" id="UP000233551"/>
    </source>
</evidence>
<sequence length="345" mass="38068">MGPKRARRGRRRYRTAENLADQDPLEPMTEDQVSQTPQEAAEAPRDQDSPIHQTLAAMTHLVEQQAQLIEQQTAFFQRQAAQPSASTSHMESQLTPYERYSPREPYSDDKVPWTYEGGVGNLEQQFNVMGVTRSGLLYENPAAADKGKALAAEVEAILRAPPTPPKKMTEEEAESFMKIIKASEYKVVEQMAKSPAQVSLLALFLNSEPHREALLRVLTAPQVPKGTPPDRIEETEKARLGDQLGRIEGPAVKGEESTKRTSAMPTSSSRRRGKEVSVNAVNPARPTSQQYSINYTPLPPVVPAYTPPAPQYQPQPSLPVVHRYASTPPQAPQYRPASSGAPQLA</sequence>
<evidence type="ECO:0000256" key="1">
    <source>
        <dbReference type="SAM" id="MobiDB-lite"/>
    </source>
</evidence>
<gene>
    <name evidence="2" type="ORF">CRG98_008991</name>
</gene>
<accession>A0A2I0KQ62</accession>
<dbReference type="Proteomes" id="UP000233551">
    <property type="component" value="Unassembled WGS sequence"/>
</dbReference>
<organism evidence="2 3">
    <name type="scientific">Punica granatum</name>
    <name type="common">Pomegranate</name>
    <dbReference type="NCBI Taxonomy" id="22663"/>
    <lineage>
        <taxon>Eukaryota</taxon>
        <taxon>Viridiplantae</taxon>
        <taxon>Streptophyta</taxon>
        <taxon>Embryophyta</taxon>
        <taxon>Tracheophyta</taxon>
        <taxon>Spermatophyta</taxon>
        <taxon>Magnoliopsida</taxon>
        <taxon>eudicotyledons</taxon>
        <taxon>Gunneridae</taxon>
        <taxon>Pentapetalae</taxon>
        <taxon>rosids</taxon>
        <taxon>malvids</taxon>
        <taxon>Myrtales</taxon>
        <taxon>Lythraceae</taxon>
        <taxon>Punica</taxon>
    </lineage>
</organism>
<protein>
    <submittedName>
        <fullName evidence="2">Uncharacterized protein</fullName>
    </submittedName>
</protein>
<feature type="compositionally biased region" description="Pro residues" evidence="1">
    <location>
        <begin position="297"/>
        <end position="317"/>
    </location>
</feature>
<feature type="region of interest" description="Disordered" evidence="1">
    <location>
        <begin position="76"/>
        <end position="105"/>
    </location>
</feature>
<evidence type="ECO:0000313" key="2">
    <source>
        <dbReference type="EMBL" id="PKI70617.1"/>
    </source>
</evidence>
<feature type="region of interest" description="Disordered" evidence="1">
    <location>
        <begin position="222"/>
        <end position="345"/>
    </location>
</feature>
<feature type="compositionally biased region" description="Basic residues" evidence="1">
    <location>
        <begin position="1"/>
        <end position="13"/>
    </location>
</feature>
<proteinExistence type="predicted"/>
<comment type="caution">
    <text evidence="2">The sequence shown here is derived from an EMBL/GenBank/DDBJ whole genome shotgun (WGS) entry which is preliminary data.</text>
</comment>
<dbReference type="AlphaFoldDB" id="A0A2I0KQ62"/>